<name>A0A4Y7I976_PAPSO</name>
<dbReference type="Proteomes" id="UP000316621">
    <property type="component" value="Chromosome 1"/>
</dbReference>
<keyword evidence="2" id="KW-1185">Reference proteome</keyword>
<proteinExistence type="predicted"/>
<sequence>MSLFSLSIMKKKLIAQDSGFCMAADTTCRSKKADGPQRLMRGVGDLEKPKIGGFQHLMVDETNFLSWWRENSGVCQLHCLGSYPRASEALPHQKSSNEFKAHHT</sequence>
<dbReference type="Gramene" id="RZC44191">
    <property type="protein sequence ID" value="RZC44191"/>
    <property type="gene ID" value="C5167_037139"/>
</dbReference>
<accession>A0A4Y7I976</accession>
<dbReference type="AlphaFoldDB" id="A0A4Y7I976"/>
<gene>
    <name evidence="1" type="ORF">C5167_037139</name>
</gene>
<evidence type="ECO:0000313" key="2">
    <source>
        <dbReference type="Proteomes" id="UP000316621"/>
    </source>
</evidence>
<dbReference type="EMBL" id="CM010715">
    <property type="protein sequence ID" value="RZC44191.1"/>
    <property type="molecule type" value="Genomic_DNA"/>
</dbReference>
<reference evidence="1 2" key="1">
    <citation type="journal article" date="2018" name="Science">
        <title>The opium poppy genome and morphinan production.</title>
        <authorList>
            <person name="Guo L."/>
            <person name="Winzer T."/>
            <person name="Yang X."/>
            <person name="Li Y."/>
            <person name="Ning Z."/>
            <person name="He Z."/>
            <person name="Teodor R."/>
            <person name="Lu Y."/>
            <person name="Bowser T.A."/>
            <person name="Graham I.A."/>
            <person name="Ye K."/>
        </authorList>
    </citation>
    <scope>NUCLEOTIDE SEQUENCE [LARGE SCALE GENOMIC DNA]</scope>
    <source>
        <strain evidence="2">cv. HN1</strain>
        <tissue evidence="1">Leaves</tissue>
    </source>
</reference>
<organism evidence="1 2">
    <name type="scientific">Papaver somniferum</name>
    <name type="common">Opium poppy</name>
    <dbReference type="NCBI Taxonomy" id="3469"/>
    <lineage>
        <taxon>Eukaryota</taxon>
        <taxon>Viridiplantae</taxon>
        <taxon>Streptophyta</taxon>
        <taxon>Embryophyta</taxon>
        <taxon>Tracheophyta</taxon>
        <taxon>Spermatophyta</taxon>
        <taxon>Magnoliopsida</taxon>
        <taxon>Ranunculales</taxon>
        <taxon>Papaveraceae</taxon>
        <taxon>Papaveroideae</taxon>
        <taxon>Papaver</taxon>
    </lineage>
</organism>
<protein>
    <submittedName>
        <fullName evidence="1">Uncharacterized protein</fullName>
    </submittedName>
</protein>
<evidence type="ECO:0000313" key="1">
    <source>
        <dbReference type="EMBL" id="RZC44191.1"/>
    </source>
</evidence>